<comment type="caution">
    <text evidence="1">The sequence shown here is derived from an EMBL/GenBank/DDBJ whole genome shotgun (WGS) entry which is preliminary data.</text>
</comment>
<reference evidence="1" key="1">
    <citation type="submission" date="2023-03" db="EMBL/GenBank/DDBJ databases">
        <title>Chromosome-level genomes of two armyworms, Mythimna separata and Mythimna loreyi, provide insights into the biosynthesis and reception of sex pheromones.</title>
        <authorList>
            <person name="Zhao H."/>
        </authorList>
    </citation>
    <scope>NUCLEOTIDE SEQUENCE</scope>
    <source>
        <strain evidence="1">BeijingLab</strain>
    </source>
</reference>
<dbReference type="Proteomes" id="UP001231649">
    <property type="component" value="Chromosome 7"/>
</dbReference>
<accession>A0ACC2R0F7</accession>
<organism evidence="1 2">
    <name type="scientific">Mythimna loreyi</name>
    <dbReference type="NCBI Taxonomy" id="667449"/>
    <lineage>
        <taxon>Eukaryota</taxon>
        <taxon>Metazoa</taxon>
        <taxon>Ecdysozoa</taxon>
        <taxon>Arthropoda</taxon>
        <taxon>Hexapoda</taxon>
        <taxon>Insecta</taxon>
        <taxon>Pterygota</taxon>
        <taxon>Neoptera</taxon>
        <taxon>Endopterygota</taxon>
        <taxon>Lepidoptera</taxon>
        <taxon>Glossata</taxon>
        <taxon>Ditrysia</taxon>
        <taxon>Noctuoidea</taxon>
        <taxon>Noctuidae</taxon>
        <taxon>Noctuinae</taxon>
        <taxon>Hadenini</taxon>
        <taxon>Mythimna</taxon>
    </lineage>
</organism>
<proteinExistence type="predicted"/>
<keyword evidence="2" id="KW-1185">Reference proteome</keyword>
<dbReference type="EMBL" id="CM056783">
    <property type="protein sequence ID" value="KAJ8727241.1"/>
    <property type="molecule type" value="Genomic_DNA"/>
</dbReference>
<evidence type="ECO:0000313" key="2">
    <source>
        <dbReference type="Proteomes" id="UP001231649"/>
    </source>
</evidence>
<gene>
    <name evidence="1" type="ORF">PYW08_015638</name>
</gene>
<name>A0ACC2R0F7_9NEOP</name>
<protein>
    <submittedName>
        <fullName evidence="1">Uncharacterized protein</fullName>
    </submittedName>
</protein>
<sequence length="1521" mass="167862">MTKRRRILHADKIIQNIMNVFCLLMFLQLKGFYALVSNPILLYSTASDIRVVNTSKLGKVNTIVKDLEQGSAVDFLHRKDQICWSDQTAELIQCMSYNETHVGDKVIIVSEGLITPTGIAIDWYTEKLYWTDGETNKIEVISIEQRYRKVLFWSEVDLARAIAVVPKEGLMFWTDWGEVPKIERAGMNGDPATRKIIVKDHIFWPNGITIDYDNNLIYWVDAKLHFVDVIDFNGEKRRSVVKEDLVYPYALAFFNYKLYWTDWKTWSIHTWDIATTGPMKELIKSDPVPVDLKVYDGSKQIMPTGDYPCKENNGGCSHLCLLAPTPPGYQCACPTGCKLRESSNTTCHSRPQSLLIVAQRSAISKISLDSPDFTPYTLPLKDLKRALTVDFDPKFEYIYWADSLAKTISRARLDGSEQTVVIHSSGVPDSIAVDPLARNIYWTDPVTDTINVARLDGTSKKVIIHNELYDPRAIALHPTAGWMFWSDWNEKKPKIERANLDGSGRMLLVYEKLTWPNGIALDTVKNKLYWGDARTRKIEVCNMDGTERKELHSSEILHIFGLTLLGDHLYWTDMQKRTLDRINKNTGLERQPVVEQMANMMGVKAFRLGESLGWNQCADNNGGCSHLCLNTPDRYVCSCPLGLELSKDRKTCVEPEAFLVYSRKNVIGHISIENEENDAVLPLKDLKEVSALAVHVSGNKLYWSDSKTKTINRCSVNGSNMEKVLEWMGLVEGIAIDWSGQNMYWTDTATARIEVARLDGSSRRALLWQGLKKPKSIALDPNKGYMYWSELGSKTIKRAGMDGSSPTVLFEQVGKVHSIAIDYERRAIYWAALDPPAIEFAFLNGTGRKVLVNNVSMPYTLTLHNDRIFWGDWNIGIVESATKTTGLERRVVQTGVEYISELKVFGHVARAGGQCAADNGGCAHLCLALPPASSDYKCACPQHYRLNKDNLTCTEPEEFLIFAQKNAIGRIVVANGECNDAYIPLTGLKNVKAIEYDPVNKHFYWMDEDSHSIRRVPISYSVTSVISESVTVISGLSRPFHMVLDILGRALYWTCSDTDSINATSIDNNSSSGVILRGDNMMPRFLAFHQTKRFLIWNDAALGVIMRANVDGTSRVELARASNVTSLTVDHSTGTVYWAASRQIHAVDLDGSNKRIIWQGGWASALCVWGGWAYFSGQAGAMRVALTRRESPATPVPHVPRLVAARAVHKVLRTHPCWRGGACGGAPGACGAGGACGCALRCGLPAPCHPQRFLCDPAAPEPRCIPHHWKCDGQKDCENGADEAECGACAAGLRCADGACAAALGACDAGAYCERAPLPDAFRCDERLCLAPRLLCDGHPHCEDGSDEAAATCSFAGAKEHTAPSARRSNAFVVCGAVVGAAAALGAAAAALRRVRRAARAPAPRHERAPLGTSLQPILAPAARALVPPHKRDITTLPALTTTYTDTLDSTCARYPRPTANPPPSPATGSDGGSAAPRRRAYRHYRASNRPPPPTPASTDACESEPDTARAPPPSPAPRLY</sequence>
<evidence type="ECO:0000313" key="1">
    <source>
        <dbReference type="EMBL" id="KAJ8727241.1"/>
    </source>
</evidence>